<organism evidence="1 2">
    <name type="scientific">Canavalia gladiata</name>
    <name type="common">Sword bean</name>
    <name type="synonym">Dolichos gladiatus</name>
    <dbReference type="NCBI Taxonomy" id="3824"/>
    <lineage>
        <taxon>Eukaryota</taxon>
        <taxon>Viridiplantae</taxon>
        <taxon>Streptophyta</taxon>
        <taxon>Embryophyta</taxon>
        <taxon>Tracheophyta</taxon>
        <taxon>Spermatophyta</taxon>
        <taxon>Magnoliopsida</taxon>
        <taxon>eudicotyledons</taxon>
        <taxon>Gunneridae</taxon>
        <taxon>Pentapetalae</taxon>
        <taxon>rosids</taxon>
        <taxon>fabids</taxon>
        <taxon>Fabales</taxon>
        <taxon>Fabaceae</taxon>
        <taxon>Papilionoideae</taxon>
        <taxon>50 kb inversion clade</taxon>
        <taxon>NPAAA clade</taxon>
        <taxon>indigoferoid/millettioid clade</taxon>
        <taxon>Phaseoleae</taxon>
        <taxon>Canavalia</taxon>
    </lineage>
</organism>
<gene>
    <name evidence="1" type="ORF">VNO77_08215</name>
</gene>
<keyword evidence="2" id="KW-1185">Reference proteome</keyword>
<protein>
    <submittedName>
        <fullName evidence="1">Uncharacterized protein</fullName>
    </submittedName>
</protein>
<proteinExistence type="predicted"/>
<reference evidence="1 2" key="1">
    <citation type="submission" date="2024-01" db="EMBL/GenBank/DDBJ databases">
        <title>The genomes of 5 underutilized Papilionoideae crops provide insights into root nodulation and disease resistanc.</title>
        <authorList>
            <person name="Jiang F."/>
        </authorList>
    </citation>
    <scope>NUCLEOTIDE SEQUENCE [LARGE SCALE GENOMIC DNA]</scope>
    <source>
        <strain evidence="1">LVBAO_FW01</strain>
        <tissue evidence="1">Leaves</tissue>
    </source>
</reference>
<evidence type="ECO:0000313" key="2">
    <source>
        <dbReference type="Proteomes" id="UP001367508"/>
    </source>
</evidence>
<name>A0AAN9M928_CANGL</name>
<dbReference type="EMBL" id="JAYMYQ010000002">
    <property type="protein sequence ID" value="KAK7350101.1"/>
    <property type="molecule type" value="Genomic_DNA"/>
</dbReference>
<sequence length="109" mass="12285">MRGSRFESYMLQFGYGSSPFRGHYAARELRSHSSPKLNEKYSKLKWKCSPVVPLTAHNVQGLCSNPTPHDFNFEVLSRASHMPPGHVHITCSQMDFSFAMPSACVSHRA</sequence>
<evidence type="ECO:0000313" key="1">
    <source>
        <dbReference type="EMBL" id="KAK7350101.1"/>
    </source>
</evidence>
<accession>A0AAN9M928</accession>
<dbReference type="Proteomes" id="UP001367508">
    <property type="component" value="Unassembled WGS sequence"/>
</dbReference>
<dbReference type="AlphaFoldDB" id="A0AAN9M928"/>
<comment type="caution">
    <text evidence="1">The sequence shown here is derived from an EMBL/GenBank/DDBJ whole genome shotgun (WGS) entry which is preliminary data.</text>
</comment>